<comment type="caution">
    <text evidence="2">The sequence shown here is derived from an EMBL/GenBank/DDBJ whole genome shotgun (WGS) entry which is preliminary data.</text>
</comment>
<protein>
    <submittedName>
        <fullName evidence="2">Uncharacterized protein</fullName>
    </submittedName>
</protein>
<proteinExistence type="predicted"/>
<reference evidence="2 3" key="1">
    <citation type="submission" date="2017-08" db="EMBL/GenBank/DDBJ databases">
        <title>Infants hospitalized years apart are colonized by the same room-sourced microbial strains.</title>
        <authorList>
            <person name="Brooks B."/>
            <person name="Olm M.R."/>
            <person name="Firek B.A."/>
            <person name="Baker R."/>
            <person name="Thomas B.C."/>
            <person name="Morowitz M.J."/>
            <person name="Banfield J.F."/>
        </authorList>
    </citation>
    <scope>NUCLEOTIDE SEQUENCE [LARGE SCALE GENOMIC DNA]</scope>
    <source>
        <strain evidence="2">S2_005_002_R2_33</strain>
    </source>
</reference>
<dbReference type="Proteomes" id="UP000249082">
    <property type="component" value="Unassembled WGS sequence"/>
</dbReference>
<evidence type="ECO:0000256" key="1">
    <source>
        <dbReference type="SAM" id="MobiDB-lite"/>
    </source>
</evidence>
<accession>A0A2W5NB19</accession>
<dbReference type="AlphaFoldDB" id="A0A2W5NB19"/>
<evidence type="ECO:0000313" key="2">
    <source>
        <dbReference type="EMBL" id="PZQ50642.1"/>
    </source>
</evidence>
<sequence length="107" mass="12067">MSQESFKPSLRMPSAARRGLRLRERFDRGGTQVGVERAHQLADRRELSVADVKSMHSFFARHAVDKDTKTHKWNSDSDPSAGFIAWLLWGGDAGKAWADRKVKALES</sequence>
<feature type="region of interest" description="Disordered" evidence="1">
    <location>
        <begin position="1"/>
        <end position="23"/>
    </location>
</feature>
<name>A0A2W5NB19_9SPHN</name>
<organism evidence="2 3">
    <name type="scientific">Novosphingobium pentaromativorans</name>
    <dbReference type="NCBI Taxonomy" id="205844"/>
    <lineage>
        <taxon>Bacteria</taxon>
        <taxon>Pseudomonadati</taxon>
        <taxon>Pseudomonadota</taxon>
        <taxon>Alphaproteobacteria</taxon>
        <taxon>Sphingomonadales</taxon>
        <taxon>Sphingomonadaceae</taxon>
        <taxon>Novosphingobium</taxon>
    </lineage>
</organism>
<gene>
    <name evidence="2" type="ORF">DI555_22435</name>
</gene>
<evidence type="ECO:0000313" key="3">
    <source>
        <dbReference type="Proteomes" id="UP000249082"/>
    </source>
</evidence>
<dbReference type="EMBL" id="QFPX01000034">
    <property type="protein sequence ID" value="PZQ50642.1"/>
    <property type="molecule type" value="Genomic_DNA"/>
</dbReference>